<sequence length="271" mass="31213">MNEQKLVNKAITRGQLVINLPVIIILITTIGVFLSFQRKLGYSEYFTLLGLLSGFILSWLYWSLSVARWKVWAYSNVNDLELLKNEAVKANIIWPESNFFNRTIIYSRSQRNQLIELENKNYRIPFLKIDKTDLPKTTVLKYPIVNTVFNLVLPVFMVSVGVYLILSGRNIIGGIIVLFSLLRLVKALKNLVNKNEIIITLHEKGITIGKDRFGWNEIIEIEATFGVAGREDQVLKIKTLNNVFNLSIGDYNLPADEINERIYIYRNMGRI</sequence>
<gene>
    <name evidence="2" type="ORF">OB69_10860</name>
</gene>
<evidence type="ECO:0000256" key="1">
    <source>
        <dbReference type="SAM" id="Phobius"/>
    </source>
</evidence>
<keyword evidence="1" id="KW-1133">Transmembrane helix</keyword>
<evidence type="ECO:0000313" key="3">
    <source>
        <dbReference type="Proteomes" id="UP000036908"/>
    </source>
</evidence>
<dbReference type="PATRIC" id="fig|1566026.4.peg.457"/>
<dbReference type="EMBL" id="JSVA01000010">
    <property type="protein sequence ID" value="KOF02791.1"/>
    <property type="molecule type" value="Genomic_DNA"/>
</dbReference>
<evidence type="ECO:0000313" key="2">
    <source>
        <dbReference type="EMBL" id="KOF02791.1"/>
    </source>
</evidence>
<organism evidence="2 3">
    <name type="scientific">Roseivirga seohaensis subsp. aquiponti</name>
    <dbReference type="NCBI Taxonomy" id="1566026"/>
    <lineage>
        <taxon>Bacteria</taxon>
        <taxon>Pseudomonadati</taxon>
        <taxon>Bacteroidota</taxon>
        <taxon>Cytophagia</taxon>
        <taxon>Cytophagales</taxon>
        <taxon>Roseivirgaceae</taxon>
        <taxon>Roseivirga</taxon>
    </lineage>
</organism>
<feature type="transmembrane region" description="Helical" evidence="1">
    <location>
        <begin position="16"/>
        <end position="36"/>
    </location>
</feature>
<dbReference type="OrthoDB" id="7172951at2"/>
<dbReference type="AlphaFoldDB" id="A0A0L8AKN0"/>
<dbReference type="Proteomes" id="UP000036908">
    <property type="component" value="Unassembled WGS sequence"/>
</dbReference>
<feature type="transmembrane region" description="Helical" evidence="1">
    <location>
        <begin position="42"/>
        <end position="62"/>
    </location>
</feature>
<keyword evidence="1" id="KW-0472">Membrane</keyword>
<proteinExistence type="predicted"/>
<feature type="transmembrane region" description="Helical" evidence="1">
    <location>
        <begin position="171"/>
        <end position="188"/>
    </location>
</feature>
<name>A0A0L8AKN0_9BACT</name>
<comment type="caution">
    <text evidence="2">The sequence shown here is derived from an EMBL/GenBank/DDBJ whole genome shotgun (WGS) entry which is preliminary data.</text>
</comment>
<keyword evidence="3" id="KW-1185">Reference proteome</keyword>
<reference evidence="3" key="1">
    <citation type="submission" date="2014-11" db="EMBL/GenBank/DDBJ databases">
        <title>Genome sequencing of Roseivirga sp. D-25.</title>
        <authorList>
            <person name="Selvaratnam C."/>
            <person name="Thevarajoo S."/>
            <person name="Goh K.M."/>
            <person name="Eee R."/>
            <person name="Chan K.-G."/>
            <person name="Chong C.S."/>
        </authorList>
    </citation>
    <scope>NUCLEOTIDE SEQUENCE [LARGE SCALE GENOMIC DNA]</scope>
    <source>
        <strain evidence="3">D-25</strain>
    </source>
</reference>
<feature type="transmembrane region" description="Helical" evidence="1">
    <location>
        <begin position="144"/>
        <end position="165"/>
    </location>
</feature>
<protein>
    <submittedName>
        <fullName evidence="2">Uncharacterized protein</fullName>
    </submittedName>
</protein>
<keyword evidence="1" id="KW-0812">Transmembrane</keyword>
<dbReference type="RefSeq" id="WP_053223744.1">
    <property type="nucleotide sequence ID" value="NZ_JSVA01000010.1"/>
</dbReference>
<accession>A0A0L8AKN0</accession>